<evidence type="ECO:0000313" key="4">
    <source>
        <dbReference type="Proteomes" id="UP001152561"/>
    </source>
</evidence>
<reference evidence="4" key="1">
    <citation type="journal article" date="2023" name="Proc. Natl. Acad. Sci. U.S.A.">
        <title>Genomic and structural basis for evolution of tropane alkaloid biosynthesis.</title>
        <authorList>
            <person name="Wanga Y.-J."/>
            <person name="Taina T."/>
            <person name="Yua J.-Y."/>
            <person name="Lia J."/>
            <person name="Xua B."/>
            <person name="Chenc J."/>
            <person name="D'Auriad J.C."/>
            <person name="Huanga J.-P."/>
            <person name="Huanga S.-X."/>
        </authorList>
    </citation>
    <scope>NUCLEOTIDE SEQUENCE [LARGE SCALE GENOMIC DNA]</scope>
    <source>
        <strain evidence="4">cv. KIB-2019</strain>
    </source>
</reference>
<comment type="caution">
    <text evidence="3">The sequence shown here is derived from an EMBL/GenBank/DDBJ whole genome shotgun (WGS) entry which is preliminary data.</text>
</comment>
<gene>
    <name evidence="3" type="ORF">K7X08_023747</name>
</gene>
<dbReference type="EMBL" id="JAJAGQ010000021">
    <property type="protein sequence ID" value="KAJ8530866.1"/>
    <property type="molecule type" value="Genomic_DNA"/>
</dbReference>
<evidence type="ECO:0000256" key="1">
    <source>
        <dbReference type="SAM" id="MobiDB-lite"/>
    </source>
</evidence>
<sequence length="285" mass="32749">MASGDSSKDDGSRSGNSSNLKKQKVIEVEDRINIQVDHNEFVDYEEHSCRDYHHVFRTFFQDYLKKLSNVTELTIGTWFTESTARDCSFCHNFVDYVFAHSVSPKLKKLKLDCSRFWPYSRCLNLAVEKNVENVVFSSLHESACTLPESFYSCSSLITLDSECSFNYDEVIAWKPLKSIKLNHMVLKDDEIVNLLSGCPALETMELDTVEGFRRMEIKSLKLKQLSLKEYWIPSDGNDHSLEIMAPYLQHLEISGDLFYLKCRLVDVSSVVNAKLTFSITCIKDL</sequence>
<dbReference type="InterPro" id="IPR055411">
    <property type="entry name" value="LRR_FXL15/At3g58940/PEG3-like"/>
</dbReference>
<dbReference type="Gene3D" id="3.80.10.10">
    <property type="entry name" value="Ribonuclease Inhibitor"/>
    <property type="match status" value="1"/>
</dbReference>
<name>A0A9Q1L8P6_9SOLA</name>
<evidence type="ECO:0000259" key="2">
    <source>
        <dbReference type="Pfam" id="PF24758"/>
    </source>
</evidence>
<feature type="region of interest" description="Disordered" evidence="1">
    <location>
        <begin position="1"/>
        <end position="20"/>
    </location>
</feature>
<feature type="compositionally biased region" description="Basic and acidic residues" evidence="1">
    <location>
        <begin position="1"/>
        <end position="12"/>
    </location>
</feature>
<proteinExistence type="predicted"/>
<dbReference type="Pfam" id="PF24758">
    <property type="entry name" value="LRR_At5g56370"/>
    <property type="match status" value="1"/>
</dbReference>
<evidence type="ECO:0000313" key="3">
    <source>
        <dbReference type="EMBL" id="KAJ8530866.1"/>
    </source>
</evidence>
<dbReference type="PANTHER" id="PTHR31639:SF166">
    <property type="entry name" value="F-BOX DOMAIN-CONTAINING PROTEIN"/>
    <property type="match status" value="1"/>
</dbReference>
<dbReference type="Proteomes" id="UP001152561">
    <property type="component" value="Unassembled WGS sequence"/>
</dbReference>
<organism evidence="3 4">
    <name type="scientific">Anisodus acutangulus</name>
    <dbReference type="NCBI Taxonomy" id="402998"/>
    <lineage>
        <taxon>Eukaryota</taxon>
        <taxon>Viridiplantae</taxon>
        <taxon>Streptophyta</taxon>
        <taxon>Embryophyta</taxon>
        <taxon>Tracheophyta</taxon>
        <taxon>Spermatophyta</taxon>
        <taxon>Magnoliopsida</taxon>
        <taxon>eudicotyledons</taxon>
        <taxon>Gunneridae</taxon>
        <taxon>Pentapetalae</taxon>
        <taxon>asterids</taxon>
        <taxon>lamiids</taxon>
        <taxon>Solanales</taxon>
        <taxon>Solanaceae</taxon>
        <taxon>Solanoideae</taxon>
        <taxon>Hyoscyameae</taxon>
        <taxon>Anisodus</taxon>
    </lineage>
</organism>
<dbReference type="OrthoDB" id="1305780at2759"/>
<accession>A0A9Q1L8P6</accession>
<keyword evidence="4" id="KW-1185">Reference proteome</keyword>
<feature type="domain" description="F-box/LRR-repeat protein 15/At3g58940/PEG3-like LRR" evidence="2">
    <location>
        <begin position="121"/>
        <end position="259"/>
    </location>
</feature>
<dbReference type="AlphaFoldDB" id="A0A9Q1L8P6"/>
<dbReference type="PANTHER" id="PTHR31639">
    <property type="entry name" value="F-BOX PROTEIN-LIKE"/>
    <property type="match status" value="1"/>
</dbReference>
<dbReference type="InterPro" id="IPR032675">
    <property type="entry name" value="LRR_dom_sf"/>
</dbReference>
<protein>
    <recommendedName>
        <fullName evidence="2">F-box/LRR-repeat protein 15/At3g58940/PEG3-like LRR domain-containing protein</fullName>
    </recommendedName>
</protein>
<dbReference type="SUPFAM" id="SSF52047">
    <property type="entry name" value="RNI-like"/>
    <property type="match status" value="1"/>
</dbReference>